<keyword evidence="3 4" id="KW-0175">Coiled coil</keyword>
<feature type="coiled-coil region" evidence="4">
    <location>
        <begin position="94"/>
        <end position="502"/>
    </location>
</feature>
<feature type="coiled-coil region" evidence="4">
    <location>
        <begin position="558"/>
        <end position="617"/>
    </location>
</feature>
<evidence type="ECO:0000256" key="4">
    <source>
        <dbReference type="SAM" id="Coils"/>
    </source>
</evidence>
<evidence type="ECO:0000256" key="3">
    <source>
        <dbReference type="ARBA" id="ARBA00023054"/>
    </source>
</evidence>
<keyword evidence="7" id="KW-1185">Reference proteome</keyword>
<dbReference type="KEGG" id="soy:115887701"/>
<feature type="coiled-coil region" evidence="4">
    <location>
        <begin position="1246"/>
        <end position="1325"/>
    </location>
</feature>
<feature type="region of interest" description="Disordered" evidence="5">
    <location>
        <begin position="65"/>
        <end position="91"/>
    </location>
</feature>
<dbReference type="GO" id="GO:0031267">
    <property type="term" value="F:small GTPase binding"/>
    <property type="evidence" value="ECO:0007669"/>
    <property type="project" value="TreeGrafter"/>
</dbReference>
<protein>
    <submittedName>
        <fullName evidence="8">Thyroid receptor-interacting protein 11-like</fullName>
    </submittedName>
</protein>
<dbReference type="PANTHER" id="PTHR18921:SF2">
    <property type="entry name" value="THYROID RECEPTOR-INTERACTING PROTEIN 11"/>
    <property type="match status" value="1"/>
</dbReference>
<dbReference type="InParanoid" id="A0A6J2YIC9"/>
<feature type="domain" description="GRIP" evidence="6">
    <location>
        <begin position="1325"/>
        <end position="1378"/>
    </location>
</feature>
<comment type="subcellular location">
    <subcellularLocation>
        <location evidence="1">Golgi apparatus</location>
    </subcellularLocation>
</comment>
<evidence type="ECO:0000256" key="5">
    <source>
        <dbReference type="SAM" id="MobiDB-lite"/>
    </source>
</evidence>
<evidence type="ECO:0000256" key="1">
    <source>
        <dbReference type="ARBA" id="ARBA00004555"/>
    </source>
</evidence>
<dbReference type="PANTHER" id="PTHR18921">
    <property type="entry name" value="MYOSIN HEAVY CHAIN - RELATED"/>
    <property type="match status" value="1"/>
</dbReference>
<dbReference type="OrthoDB" id="425925at2759"/>
<name>A0A6J2YIC9_SITOR</name>
<feature type="coiled-coil region" evidence="4">
    <location>
        <begin position="912"/>
        <end position="1037"/>
    </location>
</feature>
<dbReference type="InterPro" id="IPR000237">
    <property type="entry name" value="GRIP_dom"/>
</dbReference>
<feature type="coiled-coil region" evidence="4">
    <location>
        <begin position="653"/>
        <end position="887"/>
    </location>
</feature>
<dbReference type="GO" id="GO:0005794">
    <property type="term" value="C:Golgi apparatus"/>
    <property type="evidence" value="ECO:0007669"/>
    <property type="project" value="UniProtKB-SubCell"/>
</dbReference>
<sequence>MSNWLNLNESLSNLKGQISNFANNVLAESEEGVQSPNEEYESLKRICAEKDHQIENLKKINSELQKSSQVNGSHNDESNWEWVPPEETTPKETVSDLKRLIRDLENEKDDLSTQLEQLDAENQQNIAELVSIREKLQEENLSLKEKCDKLKHQLKTTITSEKKLQKQLQDLQSVSKDHTNQVPSLNDKKKSELLVELEEKTKELSVLKSTHDTLEKTLEEFKTNLKDYQSKLALSEAENKVIYAELQQAKEQVRLCELKSQEDTENCQKLAFILESYEKQVTALKEELDDVKNQSKNNVNREKDVTELENNLSKAIEELDQARKELELTKQEHQEARNQVDGLRERLQSVNEENKVLQCKNDELITSKNEKNSQVHEEDIKEFEINLKKALEDLSRTQNELELTKQEHQTARTQVDELLERLQALSEENKSLQWKQVELDAVTNQNKNNQELHENNTKELEGNLKKALEDLDRTQKELELTKREHQKARIQLNQSLQALSEENKTLHCKKDDMHRSYINIITDNVKRFMDSGVVSPDPSEDPQILEFSKQVESIFKILLEFKEKCQQLERQVLESSQEKSEILNEKNTEIEKLMQNSEVLSQEIIEKSNTIKELEIEITNLVVSDDELIQEFEAKNQSRMGLETIPESNEDNMVLLETALENANEKIKELEKKVEHETKSVEEQESFESDPEVNDYKALLNNFDSLKIDYDLISKELTNTKSRLDEVEDENENIKSQLDRNKSDFENVDYQLSEANFTIDNLREEIETIELKMNTLAKEYAQTKIQAMNSVDLKTELNEVREKYLSEENTRRNLENQVKNLTEKLQNSKMVETSFKLQCDTLSKENLALTEARNNLESSLANIKTTLADYEKSYTELLQKYDEILIKCEGLSTQLHEKDSEILKLNNALLEIKDQKENEAETGDLARKLEERLRNKEQEIIQLRDQFKEFISKQEEVDKQLKNDSDKNEGLVARYQEEIRNLREELRKLLESGDKNEVFNQQIVGLQAALDESKKTVQALQLQIQDLNNSRNELINMVTVKHQESLTYHNEIQRLSEVLKGETEKSLRMEAQLVQASSSSEAIAKKDEEIDKLNDEINFLKEKCDILTKNLLEEQSSKSGPSDKEVSLFKQLERLQSHLMEVEEHYTQELLQVEQKNSDLQAKLADLEQREKNSSNLYTSVSIRANQQAEVLQKQLQMVTNQRDELRKKISDAEDANSKQAVALTNLQFVLEQFQKDREKDVIKETERIRRQINTEKQVQEELKKEIENLKRQLDESRQGLQAASRLSDQLEMVKKQNSGLKDEVSQLQQKLNKSQQEIQNLTSQTDGKVEKGLIKNLVVGFLSSGNTNWTKDQTQVLKIIATVLDFNQQDHDKVKLNKSQQQGSWLGSILSPHAQGQNMSQESLSQAFVKFLENESKPRIVPNLLDSSMVKPTASEEESSKKQTPIVLNEIVLPTFADFGQSRNSSSILKDVLKDNNNT</sequence>
<evidence type="ECO:0000259" key="6">
    <source>
        <dbReference type="PROSITE" id="PS50913"/>
    </source>
</evidence>
<keyword evidence="2" id="KW-0333">Golgi apparatus</keyword>
<feature type="coiled-coil region" evidence="4">
    <location>
        <begin position="1143"/>
        <end position="1216"/>
    </location>
</feature>
<dbReference type="FunCoup" id="A0A6J2YIC9">
    <property type="interactions" value="204"/>
</dbReference>
<dbReference type="GO" id="GO:0007030">
    <property type="term" value="P:Golgi organization"/>
    <property type="evidence" value="ECO:0007669"/>
    <property type="project" value="TreeGrafter"/>
</dbReference>
<dbReference type="PROSITE" id="PS50913">
    <property type="entry name" value="GRIP"/>
    <property type="match status" value="1"/>
</dbReference>
<feature type="coiled-coil region" evidence="4">
    <location>
        <begin position="1076"/>
        <end position="1110"/>
    </location>
</feature>
<proteinExistence type="predicted"/>
<evidence type="ECO:0000313" key="7">
    <source>
        <dbReference type="Proteomes" id="UP000504635"/>
    </source>
</evidence>
<gene>
    <name evidence="8" type="primary">LOC115887701</name>
</gene>
<evidence type="ECO:0000256" key="2">
    <source>
        <dbReference type="ARBA" id="ARBA00023034"/>
    </source>
</evidence>
<accession>A0A6J2YIC9</accession>
<organism evidence="7 8">
    <name type="scientific">Sitophilus oryzae</name>
    <name type="common">Rice weevil</name>
    <name type="synonym">Curculio oryzae</name>
    <dbReference type="NCBI Taxonomy" id="7048"/>
    <lineage>
        <taxon>Eukaryota</taxon>
        <taxon>Metazoa</taxon>
        <taxon>Ecdysozoa</taxon>
        <taxon>Arthropoda</taxon>
        <taxon>Hexapoda</taxon>
        <taxon>Insecta</taxon>
        <taxon>Pterygota</taxon>
        <taxon>Neoptera</taxon>
        <taxon>Endopterygota</taxon>
        <taxon>Coleoptera</taxon>
        <taxon>Polyphaga</taxon>
        <taxon>Cucujiformia</taxon>
        <taxon>Curculionidae</taxon>
        <taxon>Dryophthorinae</taxon>
        <taxon>Sitophilus</taxon>
    </lineage>
</organism>
<reference evidence="8" key="1">
    <citation type="submission" date="2025-08" db="UniProtKB">
        <authorList>
            <consortium name="RefSeq"/>
        </authorList>
    </citation>
    <scope>IDENTIFICATION</scope>
    <source>
        <tissue evidence="8">Gonads</tissue>
    </source>
</reference>
<dbReference type="GO" id="GO:0006888">
    <property type="term" value="P:endoplasmic reticulum to Golgi vesicle-mediated transport"/>
    <property type="evidence" value="ECO:0007669"/>
    <property type="project" value="TreeGrafter"/>
</dbReference>
<evidence type="ECO:0000313" key="8">
    <source>
        <dbReference type="RefSeq" id="XP_030763031.1"/>
    </source>
</evidence>
<dbReference type="RefSeq" id="XP_030763031.1">
    <property type="nucleotide sequence ID" value="XM_030907171.1"/>
</dbReference>
<dbReference type="Proteomes" id="UP000504635">
    <property type="component" value="Unplaced"/>
</dbReference>
<dbReference type="GeneID" id="115887701"/>